<evidence type="ECO:0000313" key="3">
    <source>
        <dbReference type="EMBL" id="MBW0520400.1"/>
    </source>
</evidence>
<comment type="caution">
    <text evidence="3">The sequence shown here is derived from an EMBL/GenBank/DDBJ whole genome shotgun (WGS) entry which is preliminary data.</text>
</comment>
<sequence length="137" mass="15559">MEASFAYAKDKWDKSHTTPEYKVKSLVFISTTNFNNIRGCRKLKGSFSGPFVITALNGENAIEVEISDELSKKHPTFPVSLIKPYNSGDAEKLPLRNKVPQNIPPVESPGTKKNTEVLKERKLRSKKVREYLVRYSD</sequence>
<evidence type="ECO:0000259" key="2">
    <source>
        <dbReference type="Pfam" id="PF24626"/>
    </source>
</evidence>
<feature type="domain" description="Tf2-1-like SH3-like" evidence="2">
    <location>
        <begin position="26"/>
        <end position="85"/>
    </location>
</feature>
<evidence type="ECO:0000256" key="1">
    <source>
        <dbReference type="SAM" id="MobiDB-lite"/>
    </source>
</evidence>
<dbReference type="OrthoDB" id="3064439at2759"/>
<gene>
    <name evidence="3" type="ORF">O181_060115</name>
</gene>
<name>A0A9Q3EJT9_9BASI</name>
<accession>A0A9Q3EJT9</accession>
<keyword evidence="4" id="KW-1185">Reference proteome</keyword>
<dbReference type="AlphaFoldDB" id="A0A9Q3EJT9"/>
<feature type="region of interest" description="Disordered" evidence="1">
    <location>
        <begin position="95"/>
        <end position="120"/>
    </location>
</feature>
<evidence type="ECO:0000313" key="4">
    <source>
        <dbReference type="Proteomes" id="UP000765509"/>
    </source>
</evidence>
<dbReference type="EMBL" id="AVOT02028043">
    <property type="protein sequence ID" value="MBW0520400.1"/>
    <property type="molecule type" value="Genomic_DNA"/>
</dbReference>
<organism evidence="3 4">
    <name type="scientific">Austropuccinia psidii MF-1</name>
    <dbReference type="NCBI Taxonomy" id="1389203"/>
    <lineage>
        <taxon>Eukaryota</taxon>
        <taxon>Fungi</taxon>
        <taxon>Dikarya</taxon>
        <taxon>Basidiomycota</taxon>
        <taxon>Pucciniomycotina</taxon>
        <taxon>Pucciniomycetes</taxon>
        <taxon>Pucciniales</taxon>
        <taxon>Sphaerophragmiaceae</taxon>
        <taxon>Austropuccinia</taxon>
    </lineage>
</organism>
<dbReference type="Pfam" id="PF24626">
    <property type="entry name" value="SH3_Tf2-1"/>
    <property type="match status" value="1"/>
</dbReference>
<dbReference type="InterPro" id="IPR056924">
    <property type="entry name" value="SH3_Tf2-1"/>
</dbReference>
<dbReference type="Proteomes" id="UP000765509">
    <property type="component" value="Unassembled WGS sequence"/>
</dbReference>
<proteinExistence type="predicted"/>
<reference evidence="3" key="1">
    <citation type="submission" date="2021-03" db="EMBL/GenBank/DDBJ databases">
        <title>Draft genome sequence of rust myrtle Austropuccinia psidii MF-1, a brazilian biotype.</title>
        <authorList>
            <person name="Quecine M.C."/>
            <person name="Pachon D.M.R."/>
            <person name="Bonatelli M.L."/>
            <person name="Correr F.H."/>
            <person name="Franceschini L.M."/>
            <person name="Leite T.F."/>
            <person name="Margarido G.R.A."/>
            <person name="Almeida C.A."/>
            <person name="Ferrarezi J.A."/>
            <person name="Labate C.A."/>
        </authorList>
    </citation>
    <scope>NUCLEOTIDE SEQUENCE</scope>
    <source>
        <strain evidence="3">MF-1</strain>
    </source>
</reference>
<protein>
    <recommendedName>
        <fullName evidence="2">Tf2-1-like SH3-like domain-containing protein</fullName>
    </recommendedName>
</protein>